<reference evidence="2 3" key="1">
    <citation type="journal article" date="2019" name="Microbiol. Resour. Announc.">
        <title>Draft Genome Sequence of the Most Traditional epsilon-Poly-l-Lysine Producer, Streptomyces albulus NBRC14147.</title>
        <authorList>
            <person name="Yamanaka K."/>
            <person name="Hamano Y."/>
        </authorList>
    </citation>
    <scope>NUCLEOTIDE SEQUENCE [LARGE SCALE GENOMIC DNA]</scope>
    <source>
        <strain evidence="2 3">NBRC 14147</strain>
    </source>
</reference>
<feature type="region of interest" description="Disordered" evidence="1">
    <location>
        <begin position="106"/>
        <end position="198"/>
    </location>
</feature>
<dbReference type="EMBL" id="BHXC01000006">
    <property type="protein sequence ID" value="GCB91535.1"/>
    <property type="molecule type" value="Genomic_DNA"/>
</dbReference>
<feature type="compositionally biased region" description="Low complexity" evidence="1">
    <location>
        <begin position="184"/>
        <end position="198"/>
    </location>
</feature>
<evidence type="ECO:0000256" key="1">
    <source>
        <dbReference type="SAM" id="MobiDB-lite"/>
    </source>
</evidence>
<feature type="compositionally biased region" description="Low complexity" evidence="1">
    <location>
        <begin position="123"/>
        <end position="138"/>
    </location>
</feature>
<comment type="caution">
    <text evidence="2">The sequence shown here is derived from an EMBL/GenBank/DDBJ whole genome shotgun (WGS) entry which is preliminary data.</text>
</comment>
<keyword evidence="2" id="KW-0413">Isomerase</keyword>
<accession>A0A401R1K8</accession>
<gene>
    <name evidence="2" type="ORF">SALB_04270</name>
</gene>
<name>A0A401R1K8_STRNR</name>
<proteinExistence type="predicted"/>
<dbReference type="PRINTS" id="PR01217">
    <property type="entry name" value="PRICHEXTENSN"/>
</dbReference>
<evidence type="ECO:0000313" key="2">
    <source>
        <dbReference type="EMBL" id="GCB91535.1"/>
    </source>
</evidence>
<sequence>MLDESLLDAPEALAGADRFGLLRGVAESGARVRTAARSAAESGIPELTPDGRPRAILVAGPGPAAAGVADLLRALSGGSCPVSLIQPTGVAPVPGALRWILPGWAGPSTSSSSPAPTPPTPASPNSSSSPTAAAARSSPSPPPAARSRKPSSRPAASPSPWPPPPTTPSSTSRAPRPRPPAPCGPSSSRCSCSPTGSA</sequence>
<dbReference type="GO" id="GO:0016853">
    <property type="term" value="F:isomerase activity"/>
    <property type="evidence" value="ECO:0007669"/>
    <property type="project" value="UniProtKB-KW"/>
</dbReference>
<feature type="compositionally biased region" description="Pro residues" evidence="1">
    <location>
        <begin position="157"/>
        <end position="167"/>
    </location>
</feature>
<protein>
    <submittedName>
        <fullName evidence="2">Bifunctional glucose-6-phosphate/mannose-6-phosphate isomerase</fullName>
    </submittedName>
</protein>
<evidence type="ECO:0000313" key="3">
    <source>
        <dbReference type="Proteomes" id="UP000288351"/>
    </source>
</evidence>
<organism evidence="2 3">
    <name type="scientific">Streptomyces noursei</name>
    <name type="common">Streptomyces albulus</name>
    <dbReference type="NCBI Taxonomy" id="1971"/>
    <lineage>
        <taxon>Bacteria</taxon>
        <taxon>Bacillati</taxon>
        <taxon>Actinomycetota</taxon>
        <taxon>Actinomycetes</taxon>
        <taxon>Kitasatosporales</taxon>
        <taxon>Streptomycetaceae</taxon>
        <taxon>Streptomyces</taxon>
    </lineage>
</organism>
<dbReference type="AlphaFoldDB" id="A0A401R1K8"/>
<dbReference type="Proteomes" id="UP000288351">
    <property type="component" value="Unassembled WGS sequence"/>
</dbReference>